<dbReference type="NCBIfam" id="TIGR00166">
    <property type="entry name" value="S6"/>
    <property type="match status" value="1"/>
</dbReference>
<sequence length="133" mass="15684">MPQYELSVIFKALGRMDLSKAIKRTSETILNSGGVIRSFDNVGLRKLPYKMFKHGNRYDEGNYYIIKFDCPPNIVPDLKAHFNLDLDIVRPKILRQEKEISRPCHHRPCDFGEMNIDMRERLKDDLNKYIKKL</sequence>
<protein>
    <recommendedName>
        <fullName evidence="2">Small ribosomal subunit protein bS6m</fullName>
    </recommendedName>
    <alternativeName>
        <fullName evidence="3">28S ribosomal protein S6, mitochondrial</fullName>
    </alternativeName>
</protein>
<keyword evidence="6" id="KW-1185">Reference proteome</keyword>
<dbReference type="GO" id="GO:0003735">
    <property type="term" value="F:structural constituent of ribosome"/>
    <property type="evidence" value="ECO:0000318"/>
    <property type="project" value="GO_Central"/>
</dbReference>
<dbReference type="CTD" id="20213304"/>
<dbReference type="STRING" id="6412.T1FWV6"/>
<dbReference type="OrthoDB" id="268530at2759"/>
<dbReference type="EMBL" id="KB095811">
    <property type="protein sequence ID" value="ESO12414.1"/>
    <property type="molecule type" value="Genomic_DNA"/>
</dbReference>
<dbReference type="SUPFAM" id="SSF54995">
    <property type="entry name" value="Ribosomal protein S6"/>
    <property type="match status" value="1"/>
</dbReference>
<dbReference type="AlphaFoldDB" id="T1FWV6"/>
<dbReference type="Gene3D" id="3.30.70.60">
    <property type="match status" value="1"/>
</dbReference>
<dbReference type="PANTHER" id="PTHR21011:SF1">
    <property type="entry name" value="SMALL RIBOSOMAL SUBUNIT PROTEIN BS6M"/>
    <property type="match status" value="1"/>
</dbReference>
<evidence type="ECO:0000313" key="5">
    <source>
        <dbReference type="EnsemblMetazoa" id="HelroP62093"/>
    </source>
</evidence>
<evidence type="ECO:0000256" key="3">
    <source>
        <dbReference type="ARBA" id="ARBA00035365"/>
    </source>
</evidence>
<name>T1FWV6_HELRO</name>
<organism evidence="5 6">
    <name type="scientific">Helobdella robusta</name>
    <name type="common">Californian leech</name>
    <dbReference type="NCBI Taxonomy" id="6412"/>
    <lineage>
        <taxon>Eukaryota</taxon>
        <taxon>Metazoa</taxon>
        <taxon>Spiralia</taxon>
        <taxon>Lophotrochozoa</taxon>
        <taxon>Annelida</taxon>
        <taxon>Clitellata</taxon>
        <taxon>Hirudinea</taxon>
        <taxon>Rhynchobdellida</taxon>
        <taxon>Glossiphoniidae</taxon>
        <taxon>Helobdella</taxon>
    </lineage>
</organism>
<dbReference type="GO" id="GO:0005763">
    <property type="term" value="C:mitochondrial small ribosomal subunit"/>
    <property type="evidence" value="ECO:0000318"/>
    <property type="project" value="GO_Central"/>
</dbReference>
<dbReference type="HOGENOM" id="CLU_1779544_0_0_1"/>
<dbReference type="Proteomes" id="UP000015101">
    <property type="component" value="Unassembled WGS sequence"/>
</dbReference>
<evidence type="ECO:0000256" key="1">
    <source>
        <dbReference type="ARBA" id="ARBA00009512"/>
    </source>
</evidence>
<comment type="similarity">
    <text evidence="1">Belongs to the bacterial ribosomal protein bS6 family.</text>
</comment>
<dbReference type="FunFam" id="3.30.70.60:FF:000014">
    <property type="entry name" value="28S ribosomal protein S6, mitochondrial"/>
    <property type="match status" value="1"/>
</dbReference>
<reference evidence="6" key="1">
    <citation type="submission" date="2012-12" db="EMBL/GenBank/DDBJ databases">
        <authorList>
            <person name="Hellsten U."/>
            <person name="Grimwood J."/>
            <person name="Chapman J.A."/>
            <person name="Shapiro H."/>
            <person name="Aerts A."/>
            <person name="Otillar R.P."/>
            <person name="Terry A.Y."/>
            <person name="Boore J.L."/>
            <person name="Simakov O."/>
            <person name="Marletaz F."/>
            <person name="Cho S.-J."/>
            <person name="Edsinger-Gonzales E."/>
            <person name="Havlak P."/>
            <person name="Kuo D.-H."/>
            <person name="Larsson T."/>
            <person name="Lv J."/>
            <person name="Arendt D."/>
            <person name="Savage R."/>
            <person name="Osoegawa K."/>
            <person name="de Jong P."/>
            <person name="Lindberg D.R."/>
            <person name="Seaver E.C."/>
            <person name="Weisblat D.A."/>
            <person name="Putnam N.H."/>
            <person name="Grigoriev I.V."/>
            <person name="Rokhsar D.S."/>
        </authorList>
    </citation>
    <scope>NUCLEOTIDE SEQUENCE</scope>
</reference>
<dbReference type="EMBL" id="AMQM01000165">
    <property type="status" value="NOT_ANNOTATED_CDS"/>
    <property type="molecule type" value="Genomic_DNA"/>
</dbReference>
<proteinExistence type="inferred from homology"/>
<evidence type="ECO:0000256" key="2">
    <source>
        <dbReference type="ARBA" id="ARBA00035170"/>
    </source>
</evidence>
<dbReference type="InterPro" id="IPR014717">
    <property type="entry name" value="Transl_elong_EF1B/ribsomal_bS6"/>
</dbReference>
<dbReference type="GO" id="GO:0006412">
    <property type="term" value="P:translation"/>
    <property type="evidence" value="ECO:0007669"/>
    <property type="project" value="InterPro"/>
</dbReference>
<dbReference type="eggNOG" id="KOG4708">
    <property type="taxonomic scope" value="Eukaryota"/>
</dbReference>
<dbReference type="RefSeq" id="XP_009009134.1">
    <property type="nucleotide sequence ID" value="XM_009010886.1"/>
</dbReference>
<dbReference type="InParanoid" id="T1FWV6"/>
<dbReference type="GeneID" id="20213304"/>
<gene>
    <name evidence="5" type="primary">20213304</name>
    <name evidence="4" type="ORF">HELRODRAFT_62093</name>
</gene>
<dbReference type="GO" id="GO:0070181">
    <property type="term" value="F:small ribosomal subunit rRNA binding"/>
    <property type="evidence" value="ECO:0000318"/>
    <property type="project" value="GO_Central"/>
</dbReference>
<dbReference type="PANTHER" id="PTHR21011">
    <property type="entry name" value="MITOCHONDRIAL 28S RIBOSOMAL PROTEIN S6"/>
    <property type="match status" value="1"/>
</dbReference>
<reference evidence="4 6" key="2">
    <citation type="journal article" date="2013" name="Nature">
        <title>Insights into bilaterian evolution from three spiralian genomes.</title>
        <authorList>
            <person name="Simakov O."/>
            <person name="Marletaz F."/>
            <person name="Cho S.J."/>
            <person name="Edsinger-Gonzales E."/>
            <person name="Havlak P."/>
            <person name="Hellsten U."/>
            <person name="Kuo D.H."/>
            <person name="Larsson T."/>
            <person name="Lv J."/>
            <person name="Arendt D."/>
            <person name="Savage R."/>
            <person name="Osoegawa K."/>
            <person name="de Jong P."/>
            <person name="Grimwood J."/>
            <person name="Chapman J.A."/>
            <person name="Shapiro H."/>
            <person name="Aerts A."/>
            <person name="Otillar R.P."/>
            <person name="Terry A.Y."/>
            <person name="Boore J.L."/>
            <person name="Grigoriev I.V."/>
            <person name="Lindberg D.R."/>
            <person name="Seaver E.C."/>
            <person name="Weisblat D.A."/>
            <person name="Putnam N.H."/>
            <person name="Rokhsar D.S."/>
        </authorList>
    </citation>
    <scope>NUCLEOTIDE SEQUENCE</scope>
</reference>
<dbReference type="FunCoup" id="T1FWV6">
    <property type="interactions" value="499"/>
</dbReference>
<dbReference type="EnsemblMetazoa" id="HelroT62093">
    <property type="protein sequence ID" value="HelroP62093"/>
    <property type="gene ID" value="HelroG62093"/>
</dbReference>
<dbReference type="KEGG" id="hro:HELRODRAFT_62093"/>
<accession>T1FWV6</accession>
<dbReference type="CDD" id="cd15465">
    <property type="entry name" value="bS6_mito"/>
    <property type="match status" value="1"/>
</dbReference>
<evidence type="ECO:0000313" key="4">
    <source>
        <dbReference type="EMBL" id="ESO12414.1"/>
    </source>
</evidence>
<dbReference type="OMA" id="ATHFTIT"/>
<dbReference type="Pfam" id="PF01250">
    <property type="entry name" value="Ribosomal_S6"/>
    <property type="match status" value="1"/>
</dbReference>
<evidence type="ECO:0000313" key="6">
    <source>
        <dbReference type="Proteomes" id="UP000015101"/>
    </source>
</evidence>
<reference evidence="5" key="3">
    <citation type="submission" date="2015-06" db="UniProtKB">
        <authorList>
            <consortium name="EnsemblMetazoa"/>
        </authorList>
    </citation>
    <scope>IDENTIFICATION</scope>
</reference>
<dbReference type="InterPro" id="IPR035980">
    <property type="entry name" value="Ribosomal_bS6_sf"/>
</dbReference>
<dbReference type="InterPro" id="IPR000529">
    <property type="entry name" value="Ribosomal_bS6"/>
</dbReference>